<reference evidence="1 2" key="1">
    <citation type="journal article" date="2010" name="Stand. Genomic Sci.">
        <title>Complete genome sequence of Ilyobacter polytropus type strain (CuHbu1).</title>
        <authorList>
            <person name="Sikorski J."/>
            <person name="Chertkov O."/>
            <person name="Lapidus A."/>
            <person name="Nolan M."/>
            <person name="Lucas S."/>
            <person name="Del Rio T.G."/>
            <person name="Tice H."/>
            <person name="Cheng J.F."/>
            <person name="Tapia R."/>
            <person name="Han C."/>
            <person name="Goodwin L."/>
            <person name="Pitluck S."/>
            <person name="Liolios K."/>
            <person name="Ivanova N."/>
            <person name="Mavromatis K."/>
            <person name="Mikhailova N."/>
            <person name="Pati A."/>
            <person name="Chen A."/>
            <person name="Palaniappan K."/>
            <person name="Land M."/>
            <person name="Hauser L."/>
            <person name="Chang Y.J."/>
            <person name="Jeffries C.D."/>
            <person name="Brambilla E."/>
            <person name="Yasawong M."/>
            <person name="Rohde M."/>
            <person name="Pukall R."/>
            <person name="Spring S."/>
            <person name="Goker M."/>
            <person name="Woyke T."/>
            <person name="Bristow J."/>
            <person name="Eisen J.A."/>
            <person name="Markowitz V."/>
            <person name="Hugenholtz P."/>
            <person name="Kyrpides N.C."/>
            <person name="Klenk H.P."/>
        </authorList>
    </citation>
    <scope>NUCLEOTIDE SEQUENCE [LARGE SCALE GENOMIC DNA]</scope>
    <source>
        <strain evidence="2">ATCC 51220 / DSM 2926 / LMG 16218 / CuHBu1</strain>
    </source>
</reference>
<dbReference type="Proteomes" id="UP000006875">
    <property type="component" value="Chromosome"/>
</dbReference>
<name>E3HB26_ILYPC</name>
<dbReference type="RefSeq" id="WP_013386845.1">
    <property type="nucleotide sequence ID" value="NC_014632.1"/>
</dbReference>
<protein>
    <submittedName>
        <fullName evidence="1">Uncharacterized protein</fullName>
    </submittedName>
</protein>
<dbReference type="InterPro" id="IPR029465">
    <property type="entry name" value="ATPgrasp_TupA"/>
</dbReference>
<dbReference type="AlphaFoldDB" id="E3HB26"/>
<gene>
    <name evidence="1" type="ordered locus">Ilyop_0387</name>
</gene>
<dbReference type="eggNOG" id="COG3307">
    <property type="taxonomic scope" value="Bacteria"/>
</dbReference>
<sequence>MRLKRMLKNVIRDSLRMVMPKLWYLKLRFYLTHGYRLNLKKSKTWNEKIQYRKLNCDSEFLSNFTDKIVVRDYVKEIIGEEYLIPLLGYYEKITPKDIENLPKSFVIKTSNGSGGENIKVIWDKNKEDIIKLCKQFNKYLDMKIGHKIDELYYDVKRPRILVEKLMLDENGNIPMDLKFHTFVNGGKPSYIIQVDLSRFEDHSRDWYGENWELLDLKQTYKRSNEILSEPKKFNQMKEIAHKLVKNFNYCRVDLYNLDGEIYFGELTFCHGSGWEKIEPREWDYKMGEMWYEDR</sequence>
<dbReference type="KEGG" id="ipo:Ilyop_0387"/>
<keyword evidence="2" id="KW-1185">Reference proteome</keyword>
<dbReference type="Pfam" id="PF14305">
    <property type="entry name" value="ATPgrasp_TupA"/>
    <property type="match status" value="1"/>
</dbReference>
<dbReference type="SUPFAM" id="SSF56059">
    <property type="entry name" value="Glutathione synthetase ATP-binding domain-like"/>
    <property type="match status" value="1"/>
</dbReference>
<organism evidence="1 2">
    <name type="scientific">Ilyobacter polytropus (strain ATCC 51220 / DSM 2926 / LMG 16218 / CuHBu1)</name>
    <dbReference type="NCBI Taxonomy" id="572544"/>
    <lineage>
        <taxon>Bacteria</taxon>
        <taxon>Fusobacteriati</taxon>
        <taxon>Fusobacteriota</taxon>
        <taxon>Fusobacteriia</taxon>
        <taxon>Fusobacteriales</taxon>
        <taxon>Fusobacteriaceae</taxon>
        <taxon>Ilyobacter</taxon>
    </lineage>
</organism>
<accession>E3HB26</accession>
<evidence type="ECO:0000313" key="2">
    <source>
        <dbReference type="Proteomes" id="UP000006875"/>
    </source>
</evidence>
<proteinExistence type="predicted"/>
<dbReference type="EMBL" id="CP002281">
    <property type="protein sequence ID" value="ADO82175.1"/>
    <property type="molecule type" value="Genomic_DNA"/>
</dbReference>
<dbReference type="HOGENOM" id="CLU_056705_0_0_0"/>
<evidence type="ECO:0000313" key="1">
    <source>
        <dbReference type="EMBL" id="ADO82175.1"/>
    </source>
</evidence>
<dbReference type="STRING" id="572544.Ilyop_0387"/>
<dbReference type="OrthoDB" id="9791827at2"/>